<evidence type="ECO:0000313" key="2">
    <source>
        <dbReference type="Proteomes" id="UP001175271"/>
    </source>
</evidence>
<keyword evidence="2" id="KW-1185">Reference proteome</keyword>
<comment type="caution">
    <text evidence="1">The sequence shown here is derived from an EMBL/GenBank/DDBJ whole genome shotgun (WGS) entry which is preliminary data.</text>
</comment>
<organism evidence="1 2">
    <name type="scientific">Steinernema hermaphroditum</name>
    <dbReference type="NCBI Taxonomy" id="289476"/>
    <lineage>
        <taxon>Eukaryota</taxon>
        <taxon>Metazoa</taxon>
        <taxon>Ecdysozoa</taxon>
        <taxon>Nematoda</taxon>
        <taxon>Chromadorea</taxon>
        <taxon>Rhabditida</taxon>
        <taxon>Tylenchina</taxon>
        <taxon>Panagrolaimomorpha</taxon>
        <taxon>Strongyloidoidea</taxon>
        <taxon>Steinernematidae</taxon>
        <taxon>Steinernema</taxon>
    </lineage>
</organism>
<dbReference type="AlphaFoldDB" id="A0AA39LXK8"/>
<gene>
    <name evidence="1" type="ORF">QR680_006746</name>
</gene>
<protein>
    <submittedName>
        <fullName evidence="1">Uncharacterized protein</fullName>
    </submittedName>
</protein>
<dbReference type="EMBL" id="JAUCMV010000003">
    <property type="protein sequence ID" value="KAK0413343.1"/>
    <property type="molecule type" value="Genomic_DNA"/>
</dbReference>
<name>A0AA39LXK8_9BILA</name>
<proteinExistence type="predicted"/>
<dbReference type="Proteomes" id="UP001175271">
    <property type="component" value="Unassembled WGS sequence"/>
</dbReference>
<accession>A0AA39LXK8</accession>
<evidence type="ECO:0000313" key="1">
    <source>
        <dbReference type="EMBL" id="KAK0413343.1"/>
    </source>
</evidence>
<reference evidence="1" key="1">
    <citation type="submission" date="2023-06" db="EMBL/GenBank/DDBJ databases">
        <title>Genomic analysis of the entomopathogenic nematode Steinernema hermaphroditum.</title>
        <authorList>
            <person name="Schwarz E.M."/>
            <person name="Heppert J.K."/>
            <person name="Baniya A."/>
            <person name="Schwartz H.T."/>
            <person name="Tan C.-H."/>
            <person name="Antoshechkin I."/>
            <person name="Sternberg P.W."/>
            <person name="Goodrich-Blair H."/>
            <person name="Dillman A.R."/>
        </authorList>
    </citation>
    <scope>NUCLEOTIDE SEQUENCE</scope>
    <source>
        <strain evidence="1">PS9179</strain>
        <tissue evidence="1">Whole animal</tissue>
    </source>
</reference>
<sequence length="74" mass="8600">MVPFRSVNMPLIDGETHAEETDGFLMDMLDYSLDASRIWRDKFEIREVELSYTGPFLAHAYAYYTASLQLTDML</sequence>